<gene>
    <name evidence="3" type="ORF">G3M56_002040</name>
</gene>
<evidence type="ECO:0000256" key="1">
    <source>
        <dbReference type="SAM" id="MobiDB-lite"/>
    </source>
</evidence>
<dbReference type="InterPro" id="IPR051043">
    <property type="entry name" value="Sulfatase_Mod_Factor_Kinase"/>
</dbReference>
<dbReference type="EMBL" id="CP066776">
    <property type="protein sequence ID" value="QQL45394.1"/>
    <property type="molecule type" value="Genomic_DNA"/>
</dbReference>
<dbReference type="InterPro" id="IPR016187">
    <property type="entry name" value="CTDL_fold"/>
</dbReference>
<organism evidence="3 4">
    <name type="scientific">Sulfuriroseicoccus oceanibius</name>
    <dbReference type="NCBI Taxonomy" id="2707525"/>
    <lineage>
        <taxon>Bacteria</taxon>
        <taxon>Pseudomonadati</taxon>
        <taxon>Verrucomicrobiota</taxon>
        <taxon>Verrucomicrobiia</taxon>
        <taxon>Verrucomicrobiales</taxon>
        <taxon>Verrucomicrobiaceae</taxon>
        <taxon>Sulfuriroseicoccus</taxon>
    </lineage>
</organism>
<dbReference type="PANTHER" id="PTHR23150:SF19">
    <property type="entry name" value="FORMYLGLYCINE-GENERATING ENZYME"/>
    <property type="match status" value="1"/>
</dbReference>
<evidence type="ECO:0000259" key="2">
    <source>
        <dbReference type="Pfam" id="PF03781"/>
    </source>
</evidence>
<proteinExistence type="predicted"/>
<dbReference type="RefSeq" id="WP_235203536.1">
    <property type="nucleotide sequence ID" value="NZ_CP066776.1"/>
</dbReference>
<dbReference type="PROSITE" id="PS51257">
    <property type="entry name" value="PROKAR_LIPOPROTEIN"/>
    <property type="match status" value="1"/>
</dbReference>
<evidence type="ECO:0000313" key="3">
    <source>
        <dbReference type="EMBL" id="QQL45394.1"/>
    </source>
</evidence>
<dbReference type="InterPro" id="IPR042095">
    <property type="entry name" value="SUMF_sf"/>
</dbReference>
<feature type="compositionally biased region" description="Basic and acidic residues" evidence="1">
    <location>
        <begin position="141"/>
        <end position="160"/>
    </location>
</feature>
<protein>
    <submittedName>
        <fullName evidence="3">Formylglycine-generating enzyme family protein</fullName>
    </submittedName>
</protein>
<evidence type="ECO:0000313" key="4">
    <source>
        <dbReference type="Proteomes" id="UP000475117"/>
    </source>
</evidence>
<dbReference type="PANTHER" id="PTHR23150">
    <property type="entry name" value="SULFATASE MODIFYING FACTOR 1, 2"/>
    <property type="match status" value="1"/>
</dbReference>
<feature type="region of interest" description="Disordered" evidence="1">
    <location>
        <begin position="141"/>
        <end position="173"/>
    </location>
</feature>
<dbReference type="Pfam" id="PF03781">
    <property type="entry name" value="FGE-sulfatase"/>
    <property type="match status" value="1"/>
</dbReference>
<dbReference type="Proteomes" id="UP000475117">
    <property type="component" value="Chromosome"/>
</dbReference>
<dbReference type="SUPFAM" id="SSF56436">
    <property type="entry name" value="C-type lectin-like"/>
    <property type="match status" value="1"/>
</dbReference>
<dbReference type="Gene3D" id="3.90.1580.10">
    <property type="entry name" value="paralog of FGE (formylglycine-generating enzyme)"/>
    <property type="match status" value="1"/>
</dbReference>
<dbReference type="KEGG" id="soa:G3M56_002040"/>
<name>A0A7T7F2F0_9BACT</name>
<accession>A0A7T7F2F0</accession>
<dbReference type="InterPro" id="IPR005532">
    <property type="entry name" value="SUMF_dom"/>
</dbReference>
<feature type="domain" description="Sulfatase-modifying factor enzyme-like" evidence="2">
    <location>
        <begin position="85"/>
        <end position="330"/>
    </location>
</feature>
<sequence length="378" mass="42337">MEKRRGYQLHMGLAAALLLAGCGEPERAAQAAKENVATPPMRAVDEIVCTPPALAVPETNDAPDEAEMKRYTVPVPAAGKRRFLTMVPIPSGKFVMGSPQDEVGRNEDESPQREVTLDAFWMSESEVTWALYQKFMDNGKARHKDGSLKRKPSADSKPEELVSQPTPPYSPMHFSMGTGGYSGTYPAIGMTQHAASKFCEWLSAQTGEFYRLPTEAEWEYACRAGSTSAWSFGDDPELLDEYAWHAGNSDYEYQPVKQKKPNAWGLYDMHGNVAEWCLDAYTADGYPAEAATNPWNVATQRYPRVVRGGHWDSEPEETRSAARLASDPVWKVQDPQIPKSIWYHTDAPWLGFRVVRPLNPPKTQAEREKYWNTGPGEW</sequence>
<keyword evidence="4" id="KW-1185">Reference proteome</keyword>
<dbReference type="GO" id="GO:0120147">
    <property type="term" value="F:formylglycine-generating oxidase activity"/>
    <property type="evidence" value="ECO:0007669"/>
    <property type="project" value="TreeGrafter"/>
</dbReference>
<dbReference type="AlphaFoldDB" id="A0A7T7F2F0"/>
<reference evidence="3 4" key="1">
    <citation type="submission" date="2020-12" db="EMBL/GenBank/DDBJ databases">
        <title>Sulforoseuscoccus oceanibium gen. nov., sp. nov., a representative of the phylum Verrucomicrobia with special cytoplasmic membrane, and proposal of Sulforoseuscoccusaceae fam. nov.</title>
        <authorList>
            <person name="Xi F."/>
        </authorList>
    </citation>
    <scope>NUCLEOTIDE SEQUENCE [LARGE SCALE GENOMIC DNA]</scope>
    <source>
        <strain evidence="3 4">T37</strain>
    </source>
</reference>